<evidence type="ECO:0000313" key="2">
    <source>
        <dbReference type="EMBL" id="SDL08575.1"/>
    </source>
</evidence>
<name>A0A1G9H6V4_CLOCO</name>
<evidence type="ECO:0000313" key="5">
    <source>
        <dbReference type="Proteomes" id="UP000250223"/>
    </source>
</evidence>
<dbReference type="Pfam" id="PF09579">
    <property type="entry name" value="Spore_YtfJ"/>
    <property type="match status" value="1"/>
</dbReference>
<protein>
    <submittedName>
        <fullName evidence="2">Sporulation protein YtfJ (Spore_YtfJ)</fullName>
    </submittedName>
    <submittedName>
        <fullName evidence="3">Uncharacterized conserved protein</fullName>
    </submittedName>
</protein>
<dbReference type="Proteomes" id="UP000198811">
    <property type="component" value="Unassembled WGS sequence"/>
</dbReference>
<evidence type="ECO:0000313" key="3">
    <source>
        <dbReference type="EMBL" id="SQB32966.1"/>
    </source>
</evidence>
<dbReference type="STRING" id="1494.SAMN05216497_106133"/>
<dbReference type="Proteomes" id="UP000250223">
    <property type="component" value="Unassembled WGS sequence"/>
</dbReference>
<reference evidence="3 5" key="2">
    <citation type="submission" date="2018-06" db="EMBL/GenBank/DDBJ databases">
        <authorList>
            <consortium name="Pathogen Informatics"/>
            <person name="Doyle S."/>
        </authorList>
    </citation>
    <scope>NUCLEOTIDE SEQUENCE [LARGE SCALE GENOMIC DNA]</scope>
    <source>
        <strain evidence="3 5">NCTC13028</strain>
    </source>
</reference>
<gene>
    <name evidence="1" type="ORF">HMJ28_12385</name>
    <name evidence="3" type="ORF">NCTC13028_00091</name>
    <name evidence="2" type="ORF">SAMN05216497_106133</name>
</gene>
<dbReference type="EMBL" id="FNGL01000006">
    <property type="protein sequence ID" value="SDL08575.1"/>
    <property type="molecule type" value="Genomic_DNA"/>
</dbReference>
<evidence type="ECO:0000313" key="6">
    <source>
        <dbReference type="Proteomes" id="UP000528432"/>
    </source>
</evidence>
<evidence type="ECO:0000313" key="4">
    <source>
        <dbReference type="Proteomes" id="UP000198811"/>
    </source>
</evidence>
<organism evidence="1 6">
    <name type="scientific">Clostridium cochlearium</name>
    <dbReference type="NCBI Taxonomy" id="1494"/>
    <lineage>
        <taxon>Bacteria</taxon>
        <taxon>Bacillati</taxon>
        <taxon>Bacillota</taxon>
        <taxon>Clostridia</taxon>
        <taxon>Eubacteriales</taxon>
        <taxon>Clostridiaceae</taxon>
        <taxon>Clostridium</taxon>
    </lineage>
</organism>
<dbReference type="OrthoDB" id="1711150at2"/>
<dbReference type="Proteomes" id="UP000528432">
    <property type="component" value="Unassembled WGS sequence"/>
</dbReference>
<accession>A0A1G9H6V4</accession>
<dbReference type="EMBL" id="UAWC01000001">
    <property type="protein sequence ID" value="SQB32966.1"/>
    <property type="molecule type" value="Genomic_DNA"/>
</dbReference>
<reference evidence="2 4" key="1">
    <citation type="submission" date="2016-10" db="EMBL/GenBank/DDBJ databases">
        <authorList>
            <person name="Varghese N."/>
            <person name="Submissions S."/>
        </authorList>
    </citation>
    <scope>NUCLEOTIDE SEQUENCE [LARGE SCALE GENOMIC DNA]</scope>
    <source>
        <strain evidence="2 4">NLAE-zl-C224</strain>
    </source>
</reference>
<dbReference type="AlphaFoldDB" id="A0A1G9H6V4"/>
<dbReference type="RefSeq" id="WP_089865083.1">
    <property type="nucleotide sequence ID" value="NZ_CP173238.1"/>
</dbReference>
<reference evidence="1 6" key="3">
    <citation type="submission" date="2020-05" db="EMBL/GenBank/DDBJ databases">
        <title>Draft genome sequence of Clostridium cochlearium strain AGROS13 isolated from a sheep dairy farm in New Zealand.</title>
        <authorList>
            <person name="Gupta T.B."/>
            <person name="Jauregui R."/>
            <person name="Risson A.N."/>
            <person name="Brightwell G."/>
            <person name="Maclean P."/>
        </authorList>
    </citation>
    <scope>NUCLEOTIDE SEQUENCE [LARGE SCALE GENOMIC DNA]</scope>
    <source>
        <strain evidence="1 6">AGROS13</strain>
    </source>
</reference>
<proteinExistence type="predicted"/>
<dbReference type="InterPro" id="IPR014229">
    <property type="entry name" value="Spore_YtfJ"/>
</dbReference>
<sequence length="103" mass="11480">MNLNNIDSFIKEFQDSFDENIIIGNQIKIENIILIPLINISFAYGTSKDSPKNKNSGLYLGSNVYVSGILIVKDGKISFLSTREKTPLENISESIGNFYSKDA</sequence>
<evidence type="ECO:0000313" key="1">
    <source>
        <dbReference type="EMBL" id="NOH17160.1"/>
    </source>
</evidence>
<dbReference type="EMBL" id="JABFIF010000037">
    <property type="protein sequence ID" value="NOH17160.1"/>
    <property type="molecule type" value="Genomic_DNA"/>
</dbReference>
<keyword evidence="4" id="KW-1185">Reference proteome</keyword>